<evidence type="ECO:0000313" key="11">
    <source>
        <dbReference type="Proteomes" id="UP000593994"/>
    </source>
</evidence>
<dbReference type="PROSITE" id="PS51123">
    <property type="entry name" value="OMPA_2"/>
    <property type="match status" value="1"/>
</dbReference>
<evidence type="ECO:0000313" key="10">
    <source>
        <dbReference type="EMBL" id="QOY52803.1"/>
    </source>
</evidence>
<evidence type="ECO:0000256" key="4">
    <source>
        <dbReference type="ARBA" id="ARBA00023237"/>
    </source>
</evidence>
<dbReference type="PANTHER" id="PTHR30329">
    <property type="entry name" value="STATOR ELEMENT OF FLAGELLAR MOTOR COMPLEX"/>
    <property type="match status" value="1"/>
</dbReference>
<dbReference type="InterPro" id="IPR036737">
    <property type="entry name" value="OmpA-like_sf"/>
</dbReference>
<keyword evidence="1 6" id="KW-0732">Signal</keyword>
<keyword evidence="11" id="KW-1185">Reference proteome</keyword>
<dbReference type="CDD" id="cd07185">
    <property type="entry name" value="OmpA_C-like"/>
    <property type="match status" value="1"/>
</dbReference>
<keyword evidence="4 6" id="KW-0998">Cell outer membrane</keyword>
<accession>A0A7S7LXQ7</accession>
<dbReference type="RefSeq" id="WP_194371192.1">
    <property type="nucleotide sequence ID" value="NZ_CP054492.1"/>
</dbReference>
<evidence type="ECO:0000256" key="1">
    <source>
        <dbReference type="ARBA" id="ARBA00022729"/>
    </source>
</evidence>
<evidence type="ECO:0000259" key="9">
    <source>
        <dbReference type="PROSITE" id="PS51123"/>
    </source>
</evidence>
<dbReference type="GO" id="GO:0009279">
    <property type="term" value="C:cell outer membrane"/>
    <property type="evidence" value="ECO:0007669"/>
    <property type="project" value="UniProtKB-SubCell"/>
</dbReference>
<reference evidence="10 11" key="1">
    <citation type="submission" date="2020-05" db="EMBL/GenBank/DDBJ databases">
        <title>Sulfurimonas marisnigri, sp. nov., and Sulfurimonas baltica, sp. nov., manganese oxide reducing chemolithoautotrophs of the class Epsilonproteobacteria isolated from the pelagic redoxclines of the Black and Baltic Seas and emended description of the genus Sulfurimonas.</title>
        <authorList>
            <person name="Henkel J.V."/>
            <person name="Laudan C."/>
            <person name="Werner J."/>
            <person name="Neu T."/>
            <person name="Plewe S."/>
            <person name="Sproer C."/>
            <person name="Bunk B."/>
            <person name="Schulz-Vogt H.N."/>
        </authorList>
    </citation>
    <scope>NUCLEOTIDE SEQUENCE [LARGE SCALE GENOMIC DNA]</scope>
    <source>
        <strain evidence="10 11">GD2</strain>
    </source>
</reference>
<organism evidence="10 11">
    <name type="scientific">Candidatus Sulfurimonas baltica</name>
    <dbReference type="NCBI Taxonomy" id="2740404"/>
    <lineage>
        <taxon>Bacteria</taxon>
        <taxon>Pseudomonadati</taxon>
        <taxon>Campylobacterota</taxon>
        <taxon>Epsilonproteobacteria</taxon>
        <taxon>Campylobacterales</taxon>
        <taxon>Sulfurimonadaceae</taxon>
        <taxon>Sulfurimonas</taxon>
    </lineage>
</organism>
<dbReference type="KEGG" id="sbal:HUE88_03705"/>
<dbReference type="AlphaFoldDB" id="A0A7S7LXQ7"/>
<dbReference type="GO" id="GO:0051301">
    <property type="term" value="P:cell division"/>
    <property type="evidence" value="ECO:0007669"/>
    <property type="project" value="InterPro"/>
</dbReference>
<gene>
    <name evidence="6" type="primary">pal</name>
    <name evidence="10" type="ORF">HUE88_03705</name>
</gene>
<dbReference type="InterPro" id="IPR006665">
    <property type="entry name" value="OmpA-like"/>
</dbReference>
<dbReference type="PANTHER" id="PTHR30329:SF21">
    <property type="entry name" value="LIPOPROTEIN YIAD-RELATED"/>
    <property type="match status" value="1"/>
</dbReference>
<dbReference type="SUPFAM" id="SSF103088">
    <property type="entry name" value="OmpA-like"/>
    <property type="match status" value="1"/>
</dbReference>
<feature type="region of interest" description="Disordered" evidence="7">
    <location>
        <begin position="48"/>
        <end position="81"/>
    </location>
</feature>
<dbReference type="HAMAP" id="MF_02204">
    <property type="entry name" value="Pal"/>
    <property type="match status" value="1"/>
</dbReference>
<keyword evidence="2 6" id="KW-0472">Membrane</keyword>
<dbReference type="InterPro" id="IPR050330">
    <property type="entry name" value="Bact_OuterMem_StrucFunc"/>
</dbReference>
<protein>
    <recommendedName>
        <fullName evidence="6">Peptidoglycan-associated lipoprotein</fullName>
        <shortName evidence="6">PAL</shortName>
    </recommendedName>
</protein>
<proteinExistence type="inferred from homology"/>
<evidence type="ECO:0000256" key="6">
    <source>
        <dbReference type="HAMAP-Rule" id="MF_02204"/>
    </source>
</evidence>
<dbReference type="Proteomes" id="UP000593994">
    <property type="component" value="Chromosome"/>
</dbReference>
<feature type="chain" id="PRO_5032943536" description="Peptidoglycan-associated lipoprotein" evidence="8">
    <location>
        <begin position="23"/>
        <end position="196"/>
    </location>
</feature>
<evidence type="ECO:0000256" key="3">
    <source>
        <dbReference type="ARBA" id="ARBA00023139"/>
    </source>
</evidence>
<feature type="domain" description="OmpA-like" evidence="9">
    <location>
        <begin position="80"/>
        <end position="196"/>
    </location>
</feature>
<evidence type="ECO:0000256" key="2">
    <source>
        <dbReference type="ARBA" id="ARBA00023136"/>
    </source>
</evidence>
<comment type="subcellular location">
    <subcellularLocation>
        <location evidence="6">Cell outer membrane</location>
        <topology evidence="6">Lipid-anchor</topology>
    </subcellularLocation>
</comment>
<evidence type="ECO:0000256" key="8">
    <source>
        <dbReference type="SAM" id="SignalP"/>
    </source>
</evidence>
<dbReference type="Gene3D" id="3.30.1330.60">
    <property type="entry name" value="OmpA-like domain"/>
    <property type="match status" value="1"/>
</dbReference>
<feature type="compositionally biased region" description="Low complexity" evidence="7">
    <location>
        <begin position="48"/>
        <end position="61"/>
    </location>
</feature>
<sequence length="196" mass="21422">MKSIVISSVVTALLILSGCSSKDPVIDETKTEVASEIAKDKVAEEVAPVETETVSSSESSVLNEKVTLDESSKDSSGSDSMEKLEKNFSSIYFDFDKFNIRSDMENKISGDVQLANSTASKFSIKLEGNCDEWGSDEYNFALGLKRASTVKKSLVAEGVAVNRITMVSYGESNPTCTDKTKDCWAKNRRVDFKLLP</sequence>
<keyword evidence="3 6" id="KW-0564">Palmitate</keyword>
<dbReference type="EMBL" id="CP054492">
    <property type="protein sequence ID" value="QOY52803.1"/>
    <property type="molecule type" value="Genomic_DNA"/>
</dbReference>
<dbReference type="Pfam" id="PF00691">
    <property type="entry name" value="OmpA"/>
    <property type="match status" value="1"/>
</dbReference>
<dbReference type="InterPro" id="IPR039001">
    <property type="entry name" value="Pal"/>
</dbReference>
<dbReference type="PROSITE" id="PS51257">
    <property type="entry name" value="PROKAR_LIPOPROTEIN"/>
    <property type="match status" value="1"/>
</dbReference>
<keyword evidence="5 6" id="KW-0449">Lipoprotein</keyword>
<feature type="signal peptide" evidence="8">
    <location>
        <begin position="1"/>
        <end position="22"/>
    </location>
</feature>
<evidence type="ECO:0000256" key="7">
    <source>
        <dbReference type="SAM" id="MobiDB-lite"/>
    </source>
</evidence>
<comment type="similarity">
    <text evidence="6">Belongs to the Pal lipoprotein family.</text>
</comment>
<name>A0A7S7LXQ7_9BACT</name>
<dbReference type="PRINTS" id="PR01021">
    <property type="entry name" value="OMPADOMAIN"/>
</dbReference>
<dbReference type="InterPro" id="IPR006664">
    <property type="entry name" value="OMP_bac"/>
</dbReference>
<evidence type="ECO:0000256" key="5">
    <source>
        <dbReference type="ARBA" id="ARBA00023288"/>
    </source>
</evidence>